<feature type="domain" description="2EXR" evidence="2">
    <location>
        <begin position="71"/>
        <end position="151"/>
    </location>
</feature>
<accession>A0A2J6R340</accession>
<gene>
    <name evidence="3" type="ORF">L207DRAFT_639705</name>
</gene>
<proteinExistence type="predicted"/>
<dbReference type="EMBL" id="KZ613957">
    <property type="protein sequence ID" value="PMD32932.1"/>
    <property type="molecule type" value="Genomic_DNA"/>
</dbReference>
<feature type="compositionally biased region" description="Polar residues" evidence="1">
    <location>
        <begin position="1"/>
        <end position="38"/>
    </location>
</feature>
<organism evidence="3 4">
    <name type="scientific">Hyaloscypha variabilis (strain UAMH 11265 / GT02V1 / F)</name>
    <name type="common">Meliniomyces variabilis</name>
    <dbReference type="NCBI Taxonomy" id="1149755"/>
    <lineage>
        <taxon>Eukaryota</taxon>
        <taxon>Fungi</taxon>
        <taxon>Dikarya</taxon>
        <taxon>Ascomycota</taxon>
        <taxon>Pezizomycotina</taxon>
        <taxon>Leotiomycetes</taxon>
        <taxon>Helotiales</taxon>
        <taxon>Hyaloscyphaceae</taxon>
        <taxon>Hyaloscypha</taxon>
        <taxon>Hyaloscypha variabilis</taxon>
    </lineage>
</organism>
<feature type="region of interest" description="Disordered" evidence="1">
    <location>
        <begin position="1"/>
        <end position="61"/>
    </location>
</feature>
<evidence type="ECO:0000259" key="2">
    <source>
        <dbReference type="Pfam" id="PF20150"/>
    </source>
</evidence>
<name>A0A2J6R340_HYAVF</name>
<dbReference type="Pfam" id="PF20150">
    <property type="entry name" value="2EXR"/>
    <property type="match status" value="1"/>
</dbReference>
<dbReference type="AlphaFoldDB" id="A0A2J6R340"/>
<feature type="region of interest" description="Disordered" evidence="1">
    <location>
        <begin position="177"/>
        <end position="199"/>
    </location>
</feature>
<dbReference type="OrthoDB" id="3530648at2759"/>
<reference evidence="3 4" key="1">
    <citation type="submission" date="2016-04" db="EMBL/GenBank/DDBJ databases">
        <title>A degradative enzymes factory behind the ericoid mycorrhizal symbiosis.</title>
        <authorList>
            <consortium name="DOE Joint Genome Institute"/>
            <person name="Martino E."/>
            <person name="Morin E."/>
            <person name="Grelet G."/>
            <person name="Kuo A."/>
            <person name="Kohler A."/>
            <person name="Daghino S."/>
            <person name="Barry K."/>
            <person name="Choi C."/>
            <person name="Cichocki N."/>
            <person name="Clum A."/>
            <person name="Copeland A."/>
            <person name="Hainaut M."/>
            <person name="Haridas S."/>
            <person name="Labutti K."/>
            <person name="Lindquist E."/>
            <person name="Lipzen A."/>
            <person name="Khouja H.-R."/>
            <person name="Murat C."/>
            <person name="Ohm R."/>
            <person name="Olson A."/>
            <person name="Spatafora J."/>
            <person name="Veneault-Fourrey C."/>
            <person name="Henrissat B."/>
            <person name="Grigoriev I."/>
            <person name="Martin F."/>
            <person name="Perotto S."/>
        </authorList>
    </citation>
    <scope>NUCLEOTIDE SEQUENCE [LARGE SCALE GENOMIC DNA]</scope>
    <source>
        <strain evidence="3 4">F</strain>
    </source>
</reference>
<dbReference type="InterPro" id="IPR045518">
    <property type="entry name" value="2EXR"/>
</dbReference>
<evidence type="ECO:0000313" key="4">
    <source>
        <dbReference type="Proteomes" id="UP000235786"/>
    </source>
</evidence>
<protein>
    <recommendedName>
        <fullName evidence="2">2EXR domain-containing protein</fullName>
    </recommendedName>
</protein>
<keyword evidence="4" id="KW-1185">Reference proteome</keyword>
<dbReference type="PANTHER" id="PTHR35910">
    <property type="entry name" value="2EXR DOMAIN-CONTAINING PROTEIN"/>
    <property type="match status" value="1"/>
</dbReference>
<evidence type="ECO:0000256" key="1">
    <source>
        <dbReference type="SAM" id="MobiDB-lite"/>
    </source>
</evidence>
<dbReference type="PANTHER" id="PTHR35910:SF6">
    <property type="entry name" value="2EXR DOMAIN-CONTAINING PROTEIN"/>
    <property type="match status" value="1"/>
</dbReference>
<sequence>MAAEQNPNSITASLNAVEQALQTSLTPESHHNSSTKPSSAAKEQASSLEISSTARHQTPQIRQIPTKLDTFTCLPNLPIEIRFKIWHSTFLRGREVNFGNEFLFRTVWKYIPREIFQFEEESDLPIALRVNRESRQETLKHYTVLFRGDSPLPRPQVVIPYFEPPPGILRFTEEDMEDGEDTGVVPKGGNEEADAGREEPVRQIERPFCYNPKLDSAWINPIALQKDYCTQQPDNWLSYLASAAPSVFTET</sequence>
<evidence type="ECO:0000313" key="3">
    <source>
        <dbReference type="EMBL" id="PMD32932.1"/>
    </source>
</evidence>
<dbReference type="Proteomes" id="UP000235786">
    <property type="component" value="Unassembled WGS sequence"/>
</dbReference>
<feature type="compositionally biased region" description="Polar residues" evidence="1">
    <location>
        <begin position="44"/>
        <end position="61"/>
    </location>
</feature>